<sequence>MRSLTARRLLTALVLGPALVAASSPALAAPDQAGEVAAAPEKKRVYFDAAGVQKGNNRIWTGVHPYADGWHENGTAKMRIEGTLWGDCSWADAEVWVKVEWKNVLEQNWEKAADIPCRQLRKDPVHHYDHGKWYDHTSQKEANNPPKKVAFQLCLNPTFGKTECSPEQGRWFSD</sequence>
<protein>
    <submittedName>
        <fullName evidence="2">Uncharacterized protein</fullName>
    </submittedName>
</protein>
<evidence type="ECO:0000313" key="2">
    <source>
        <dbReference type="EMBL" id="SDP03765.1"/>
    </source>
</evidence>
<dbReference type="AlphaFoldDB" id="A0A1H0PGK3"/>
<dbReference type="EMBL" id="FNJR01000001">
    <property type="protein sequence ID" value="SDP03765.1"/>
    <property type="molecule type" value="Genomic_DNA"/>
</dbReference>
<dbReference type="RefSeq" id="WP_139182890.1">
    <property type="nucleotide sequence ID" value="NZ_FNJR01000001.1"/>
</dbReference>
<organism evidence="2 3">
    <name type="scientific">Actinopolyspora xinjiangensis</name>
    <dbReference type="NCBI Taxonomy" id="405564"/>
    <lineage>
        <taxon>Bacteria</taxon>
        <taxon>Bacillati</taxon>
        <taxon>Actinomycetota</taxon>
        <taxon>Actinomycetes</taxon>
        <taxon>Actinopolysporales</taxon>
        <taxon>Actinopolysporaceae</taxon>
        <taxon>Actinopolyspora</taxon>
    </lineage>
</organism>
<keyword evidence="3" id="KW-1185">Reference proteome</keyword>
<accession>A0A1H0PGK3</accession>
<dbReference type="Proteomes" id="UP000199497">
    <property type="component" value="Unassembled WGS sequence"/>
</dbReference>
<evidence type="ECO:0000313" key="3">
    <source>
        <dbReference type="Proteomes" id="UP000199497"/>
    </source>
</evidence>
<keyword evidence="1" id="KW-0732">Signal</keyword>
<feature type="chain" id="PRO_5011655871" evidence="1">
    <location>
        <begin position="29"/>
        <end position="174"/>
    </location>
</feature>
<gene>
    <name evidence="2" type="ORF">SAMN04487905_101528</name>
</gene>
<feature type="signal peptide" evidence="1">
    <location>
        <begin position="1"/>
        <end position="28"/>
    </location>
</feature>
<evidence type="ECO:0000256" key="1">
    <source>
        <dbReference type="SAM" id="SignalP"/>
    </source>
</evidence>
<reference evidence="3" key="1">
    <citation type="submission" date="2016-10" db="EMBL/GenBank/DDBJ databases">
        <authorList>
            <person name="Varghese N."/>
            <person name="Submissions S."/>
        </authorList>
    </citation>
    <scope>NUCLEOTIDE SEQUENCE [LARGE SCALE GENOMIC DNA]</scope>
    <source>
        <strain evidence="3">DSM 46732</strain>
    </source>
</reference>
<proteinExistence type="predicted"/>
<name>A0A1H0PGK3_9ACTN</name>